<proteinExistence type="predicted"/>
<name>A0A371QYK5_9CREN</name>
<evidence type="ECO:0000313" key="3">
    <source>
        <dbReference type="Proteomes" id="UP000256877"/>
    </source>
</evidence>
<dbReference type="Proteomes" id="UP000256877">
    <property type="component" value="Unassembled WGS sequence"/>
</dbReference>
<protein>
    <submittedName>
        <fullName evidence="1">Uncharacterized protein</fullName>
    </submittedName>
</protein>
<comment type="caution">
    <text evidence="1">The sequence shown here is derived from an EMBL/GenBank/DDBJ whole genome shotgun (WGS) entry which is preliminary data.</text>
</comment>
<dbReference type="OrthoDB" id="28449at2157"/>
<dbReference type="EMBL" id="NMUE01000014">
    <property type="protein sequence ID" value="RFA96197.1"/>
    <property type="molecule type" value="Genomic_DNA"/>
</dbReference>
<evidence type="ECO:0000313" key="2">
    <source>
        <dbReference type="EMBL" id="RFA96197.1"/>
    </source>
</evidence>
<accession>A0A371QYK5</accession>
<sequence length="258" mass="28540">MTLEIVIGSVIESTSERRYTICPADKTTGVGFELTPEGQLILFTIFFRMNYPISPIRHTSDLLQCTSPLCLLFRFADYSELEEEPGQYQLKMAPADPVGLAIGLALAHYLDAKYGGGWLVEIYSDAWPQFTDLLATAKPLDGVLRVYTSTYDPKAVVADRVVMAVSSITYEGLSMKKEWKGGKMCRPLVPEPVAEVTDKEVLELLKTVWESGGFLSLKYAQERFGDVVIKASQMGLIKIDTLTLTVRITDLGLRALGA</sequence>
<dbReference type="AlphaFoldDB" id="A0A371QYK5"/>
<evidence type="ECO:0000313" key="4">
    <source>
        <dbReference type="Proteomes" id="UP000257123"/>
    </source>
</evidence>
<gene>
    <name evidence="2" type="ORF">CGL51_05730</name>
    <name evidence="1" type="ORF">CGL52_12215</name>
</gene>
<reference evidence="3 4" key="1">
    <citation type="submission" date="2017-07" db="EMBL/GenBank/DDBJ databases">
        <title>Draft genome sequence of aerobic hyperthermophilic archaea, Pyrobaculum aerophilum YKB31 and YKB32.</title>
        <authorList>
            <person name="Mochizuki T."/>
            <person name="Berliner A.J."/>
            <person name="Yoshida-Takashima Y."/>
            <person name="Takaki Y."/>
            <person name="Nunoura T."/>
            <person name="Takai K."/>
        </authorList>
    </citation>
    <scope>NUCLEOTIDE SEQUENCE [LARGE SCALE GENOMIC DNA]</scope>
    <source>
        <strain evidence="2 4">YKB31</strain>
        <strain evidence="1 3">YKB32</strain>
    </source>
</reference>
<dbReference type="RefSeq" id="WP_116421052.1">
    <property type="nucleotide sequence ID" value="NZ_NMUE01000014.1"/>
</dbReference>
<evidence type="ECO:0000313" key="1">
    <source>
        <dbReference type="EMBL" id="RFA95827.1"/>
    </source>
</evidence>
<organism evidence="1 3">
    <name type="scientific">Pyrobaculum aerophilum</name>
    <dbReference type="NCBI Taxonomy" id="13773"/>
    <lineage>
        <taxon>Archaea</taxon>
        <taxon>Thermoproteota</taxon>
        <taxon>Thermoprotei</taxon>
        <taxon>Thermoproteales</taxon>
        <taxon>Thermoproteaceae</taxon>
        <taxon>Pyrobaculum</taxon>
    </lineage>
</organism>
<dbReference type="EMBL" id="NMUF01000049">
    <property type="protein sequence ID" value="RFA95827.1"/>
    <property type="molecule type" value="Genomic_DNA"/>
</dbReference>
<dbReference type="Proteomes" id="UP000257123">
    <property type="component" value="Unassembled WGS sequence"/>
</dbReference>